<feature type="compositionally biased region" description="Basic and acidic residues" evidence="1">
    <location>
        <begin position="27"/>
        <end position="76"/>
    </location>
</feature>
<gene>
    <name evidence="3" type="primary">BQ5605_C134g13387</name>
    <name evidence="3" type="ORF">BQ5605_C134G13387</name>
</gene>
<evidence type="ECO:0000259" key="2">
    <source>
        <dbReference type="Pfam" id="PF14033"/>
    </source>
</evidence>
<dbReference type="InterPro" id="IPR049192">
    <property type="entry name" value="DUF4246_C"/>
</dbReference>
<feature type="domain" description="DUF4246" evidence="2">
    <location>
        <begin position="381"/>
        <end position="426"/>
    </location>
</feature>
<evidence type="ECO:0000313" key="3">
    <source>
        <dbReference type="EMBL" id="SGY88902.1"/>
    </source>
</evidence>
<dbReference type="AlphaFoldDB" id="A0A2X0MIW4"/>
<accession>A0A2X0MIW4</accession>
<dbReference type="InterPro" id="IPR025340">
    <property type="entry name" value="DUF4246"/>
</dbReference>
<dbReference type="Proteomes" id="UP000249464">
    <property type="component" value="Unassembled WGS sequence"/>
</dbReference>
<reference evidence="3 4" key="1">
    <citation type="submission" date="2016-11" db="EMBL/GenBank/DDBJ databases">
        <authorList>
            <person name="Jaros S."/>
            <person name="Januszkiewicz K."/>
            <person name="Wedrychowicz H."/>
        </authorList>
    </citation>
    <scope>NUCLEOTIDE SEQUENCE [LARGE SCALE GENOMIC DNA]</scope>
</reference>
<dbReference type="PANTHER" id="PTHR33119">
    <property type="entry name" value="IFI3P"/>
    <property type="match status" value="1"/>
</dbReference>
<evidence type="ECO:0000256" key="1">
    <source>
        <dbReference type="SAM" id="MobiDB-lite"/>
    </source>
</evidence>
<protein>
    <submittedName>
        <fullName evidence="3">BQ5605_C134g13387 protein</fullName>
    </submittedName>
</protein>
<organism evidence="3 4">
    <name type="scientific">Microbotryum silenes-dioicae</name>
    <dbReference type="NCBI Taxonomy" id="796604"/>
    <lineage>
        <taxon>Eukaryota</taxon>
        <taxon>Fungi</taxon>
        <taxon>Dikarya</taxon>
        <taxon>Basidiomycota</taxon>
        <taxon>Pucciniomycotina</taxon>
        <taxon>Microbotryomycetes</taxon>
        <taxon>Microbotryales</taxon>
        <taxon>Microbotryaceae</taxon>
        <taxon>Microbotryum</taxon>
    </lineage>
</organism>
<name>A0A2X0MIW4_9BASI</name>
<keyword evidence="4" id="KW-1185">Reference proteome</keyword>
<dbReference type="STRING" id="796604.A0A2X0MIW4"/>
<feature type="region of interest" description="Disordered" evidence="1">
    <location>
        <begin position="20"/>
        <end position="79"/>
    </location>
</feature>
<dbReference type="PANTHER" id="PTHR33119:SF1">
    <property type="entry name" value="FE2OG DIOXYGENASE DOMAIN-CONTAINING PROTEIN"/>
    <property type="match status" value="1"/>
</dbReference>
<sequence>MNAATAIKFPNPFVLGTFSNKRAPAHAGDRDEALSYKIRTTEPDWREQRHDPDVKAGWKKDALEESKRKSEREQRCSAHQPMTAGMIDYAFDELEGFRPFRRRGGRQVKACFDAIYESDCLVPDDLRMPRNATSRSQVNDIVDPSWYPLMYGRTLNLQGPRTPRIQVHLEKVPMAPSRLFKSTPRARSKSSRTLTTSIPRAYRAVLVHRSVFAELVPLLDQTLSDLLQSAPPIILAACVSYWYEYDYVPKYSRHDYLGMDKHMRRHAREMAYLERLEHRRFVLPSPSSFKPSSTEKIQARLDNPCFTLKGRTVQVIVKFINYKLTPAQPTYDGGEWRVVGLRTECVVATALYCYDEENQVFLASRKPRRRCSCSIRCDGPGPLLTFPNVYQHRTGRFSLRDKTKPGHRKLVAFFLVDPTQRITSTTTSRRSSETTWDRSFTNYDRAMTRIVDLTEGLMKPREAKSHRNKMEAERNTMLNAYSRKVFVPPVA</sequence>
<feature type="domain" description="DUF4246" evidence="2">
    <location>
        <begin position="210"/>
        <end position="358"/>
    </location>
</feature>
<dbReference type="Pfam" id="PF14033">
    <property type="entry name" value="DUF4246"/>
    <property type="match status" value="2"/>
</dbReference>
<proteinExistence type="predicted"/>
<dbReference type="EMBL" id="FQNC01000054">
    <property type="protein sequence ID" value="SGY88902.1"/>
    <property type="molecule type" value="Genomic_DNA"/>
</dbReference>
<evidence type="ECO:0000313" key="4">
    <source>
        <dbReference type="Proteomes" id="UP000249464"/>
    </source>
</evidence>